<dbReference type="AlphaFoldDB" id="A0A1T0CSY0"/>
<evidence type="ECO:0008006" key="4">
    <source>
        <dbReference type="Google" id="ProtNLM"/>
    </source>
</evidence>
<gene>
    <name evidence="2" type="ORF">B0681_04665</name>
</gene>
<sequence>MVISVDNSNKTKVLAWSVAAVLHGAAGLGVAQMQAKPINPPKITPPIEIELINMESPTPVPVTQAVAIEMPPVTETVAYNSAAEQLLDPVSKNSSAAIEFEATQERESVPESKMDDMNDSKVESESNSQIETDNEDKQQEDQLALQQALEARKKAEVDETRRMAEEQARLLAAQAEANRQALLKAEQEAKLKADQEKAQFLAEQNARIAAENEARLRAQQEAAEKAAQLRAQQEARAEAEREAKLKAEQTEREKADRESREREKAENEKRSSNQSLTITAASWRKAPRLGGFDPGEQCINTSIEITFTVDSSGKPSNVSLNGSTGDRKYDSYIRQQVGAARLHPHAVDGIKKAVKARFPVQLNERANANCSR</sequence>
<feature type="compositionally biased region" description="Basic and acidic residues" evidence="1">
    <location>
        <begin position="215"/>
        <end position="224"/>
    </location>
</feature>
<dbReference type="STRING" id="573983.B0681_04665"/>
<dbReference type="SUPFAM" id="SSF74653">
    <property type="entry name" value="TolA/TonB C-terminal domain"/>
    <property type="match status" value="1"/>
</dbReference>
<evidence type="ECO:0000313" key="3">
    <source>
        <dbReference type="Proteomes" id="UP000190683"/>
    </source>
</evidence>
<evidence type="ECO:0000313" key="2">
    <source>
        <dbReference type="EMBL" id="OOS25319.1"/>
    </source>
</evidence>
<protein>
    <recommendedName>
        <fullName evidence="4">Protein TolA</fullName>
    </recommendedName>
</protein>
<organism evidence="2 3">
    <name type="scientific">Moraxella porci DSM 25326</name>
    <dbReference type="NCBI Taxonomy" id="573983"/>
    <lineage>
        <taxon>Bacteria</taxon>
        <taxon>Pseudomonadati</taxon>
        <taxon>Pseudomonadota</taxon>
        <taxon>Gammaproteobacteria</taxon>
        <taxon>Moraxellales</taxon>
        <taxon>Moraxellaceae</taxon>
        <taxon>Moraxella</taxon>
    </lineage>
</organism>
<keyword evidence="3" id="KW-1185">Reference proteome</keyword>
<reference evidence="2 3" key="1">
    <citation type="submission" date="2017-02" db="EMBL/GenBank/DDBJ databases">
        <title>Draft genome sequence of Moraxella porci CCUG 54912T type strain.</title>
        <authorList>
            <person name="Salva-Serra F."/>
            <person name="Engstrom-Jakobsson H."/>
            <person name="Thorell K."/>
            <person name="Jaen-Luchoro D."/>
            <person name="Gonzales-Siles L."/>
            <person name="Karlsson R."/>
            <person name="Yazdan S."/>
            <person name="Boulund F."/>
            <person name="Johnning A."/>
            <person name="Engstrand L."/>
            <person name="Kristiansson E."/>
            <person name="Moore E."/>
        </authorList>
    </citation>
    <scope>NUCLEOTIDE SEQUENCE [LARGE SCALE GENOMIC DNA]</scope>
    <source>
        <strain evidence="2 3">CCUG 54912</strain>
    </source>
</reference>
<feature type="region of interest" description="Disordered" evidence="1">
    <location>
        <begin position="215"/>
        <end position="277"/>
    </location>
</feature>
<accession>A0A1T0CSY0</accession>
<feature type="compositionally biased region" description="Basic and acidic residues" evidence="1">
    <location>
        <begin position="103"/>
        <end position="124"/>
    </location>
</feature>
<name>A0A1T0CSY0_9GAMM</name>
<comment type="caution">
    <text evidence="2">The sequence shown here is derived from an EMBL/GenBank/DDBJ whole genome shotgun (WGS) entry which is preliminary data.</text>
</comment>
<feature type="compositionally biased region" description="Basic and acidic residues" evidence="1">
    <location>
        <begin position="233"/>
        <end position="271"/>
    </location>
</feature>
<feature type="region of interest" description="Disordered" evidence="1">
    <location>
        <begin position="100"/>
        <end position="142"/>
    </location>
</feature>
<dbReference type="EMBL" id="MUYV01000005">
    <property type="protein sequence ID" value="OOS25319.1"/>
    <property type="molecule type" value="Genomic_DNA"/>
</dbReference>
<proteinExistence type="predicted"/>
<evidence type="ECO:0000256" key="1">
    <source>
        <dbReference type="SAM" id="MobiDB-lite"/>
    </source>
</evidence>
<dbReference type="Proteomes" id="UP000190683">
    <property type="component" value="Unassembled WGS sequence"/>
</dbReference>